<dbReference type="OrthoDB" id="3625784at2"/>
<sequence>MSTGSGRDESPEERADRRWAELLQEVRVAQTGVQILLGFLFMAVFTPRFATLPAVDKDIYTATVILGAATTAALIGPVSIHRLLTGRRLKPQTVAWASALTLVGLLLLLGTVMAALLLVLRVALRDAAATWIVAGVGGWFALCWFALPLWALVSARARA</sequence>
<gene>
    <name evidence="2" type="ORF">SMD11_0585</name>
</gene>
<name>A0A1Z2KWA9_9ACTN</name>
<proteinExistence type="predicted"/>
<evidence type="ECO:0000313" key="3">
    <source>
        <dbReference type="Proteomes" id="UP000195755"/>
    </source>
</evidence>
<organism evidence="2 3">
    <name type="scientific">Streptomyces albireticuli</name>
    <dbReference type="NCBI Taxonomy" id="1940"/>
    <lineage>
        <taxon>Bacteria</taxon>
        <taxon>Bacillati</taxon>
        <taxon>Actinomycetota</taxon>
        <taxon>Actinomycetes</taxon>
        <taxon>Kitasatosporales</taxon>
        <taxon>Streptomycetaceae</taxon>
        <taxon>Streptomyces</taxon>
    </lineage>
</organism>
<keyword evidence="1" id="KW-0472">Membrane</keyword>
<keyword evidence="1" id="KW-1133">Transmembrane helix</keyword>
<accession>A0A1Z2KWA9</accession>
<feature type="transmembrane region" description="Helical" evidence="1">
    <location>
        <begin position="59"/>
        <end position="81"/>
    </location>
</feature>
<dbReference type="InterPro" id="IPR046291">
    <property type="entry name" value="DUF6328"/>
</dbReference>
<dbReference type="Proteomes" id="UP000195755">
    <property type="component" value="Chromosome"/>
</dbReference>
<protein>
    <submittedName>
        <fullName evidence="2">Integral membrane protein</fullName>
    </submittedName>
</protein>
<dbReference type="RefSeq" id="WP_087924900.1">
    <property type="nucleotide sequence ID" value="NZ_CP021744.1"/>
</dbReference>
<feature type="transmembrane region" description="Helical" evidence="1">
    <location>
        <begin position="28"/>
        <end position="47"/>
    </location>
</feature>
<keyword evidence="1" id="KW-0812">Transmembrane</keyword>
<feature type="transmembrane region" description="Helical" evidence="1">
    <location>
        <begin position="131"/>
        <end position="153"/>
    </location>
</feature>
<dbReference type="KEGG" id="salj:SMD11_0585"/>
<dbReference type="EMBL" id="CP021744">
    <property type="protein sequence ID" value="ARZ66251.1"/>
    <property type="molecule type" value="Genomic_DNA"/>
</dbReference>
<dbReference type="AlphaFoldDB" id="A0A1Z2KWA9"/>
<dbReference type="Pfam" id="PF19853">
    <property type="entry name" value="DUF6328"/>
    <property type="match status" value="1"/>
</dbReference>
<reference evidence="2 3" key="1">
    <citation type="submission" date="2017-06" db="EMBL/GenBank/DDBJ databases">
        <title>Streptomyces albireticuli Genome sequencing and assembly.</title>
        <authorList>
            <person name="Wang Y."/>
            <person name="Du B."/>
            <person name="Ding Y."/>
            <person name="Liu H."/>
            <person name="Hou Q."/>
            <person name="Liu K."/>
            <person name="Yao L."/>
            <person name="Wang C."/>
        </authorList>
    </citation>
    <scope>NUCLEOTIDE SEQUENCE [LARGE SCALE GENOMIC DNA]</scope>
    <source>
        <strain evidence="2 3">MDJK11</strain>
    </source>
</reference>
<feature type="transmembrane region" description="Helical" evidence="1">
    <location>
        <begin position="93"/>
        <end position="119"/>
    </location>
</feature>
<evidence type="ECO:0000313" key="2">
    <source>
        <dbReference type="EMBL" id="ARZ66251.1"/>
    </source>
</evidence>
<evidence type="ECO:0000256" key="1">
    <source>
        <dbReference type="SAM" id="Phobius"/>
    </source>
</evidence>